<dbReference type="AlphaFoldDB" id="A0A9W8CVX8"/>
<gene>
    <name evidence="6" type="primary">RAD52</name>
    <name evidence="6" type="ORF">LPJ61_005299</name>
</gene>
<evidence type="ECO:0000256" key="3">
    <source>
        <dbReference type="ARBA" id="ARBA00023172"/>
    </source>
</evidence>
<dbReference type="GO" id="GO:0045002">
    <property type="term" value="P:double-strand break repair via single-strand annealing"/>
    <property type="evidence" value="ECO:0007669"/>
    <property type="project" value="TreeGrafter"/>
</dbReference>
<dbReference type="Gene3D" id="3.30.390.80">
    <property type="entry name" value="DNA repair protein Rad52/59/22"/>
    <property type="match status" value="1"/>
</dbReference>
<evidence type="ECO:0000256" key="5">
    <source>
        <dbReference type="SAM" id="MobiDB-lite"/>
    </source>
</evidence>
<evidence type="ECO:0000256" key="4">
    <source>
        <dbReference type="ARBA" id="ARBA00023204"/>
    </source>
</evidence>
<dbReference type="FunFam" id="3.30.390.80:FF:000001">
    <property type="entry name" value="DNA repair protein RAD52 homolog"/>
    <property type="match status" value="1"/>
</dbReference>
<dbReference type="Pfam" id="PF04098">
    <property type="entry name" value="Rad52_Rad22"/>
    <property type="match status" value="1"/>
</dbReference>
<dbReference type="GO" id="GO:0003697">
    <property type="term" value="F:single-stranded DNA binding"/>
    <property type="evidence" value="ECO:0007669"/>
    <property type="project" value="UniProtKB-ARBA"/>
</dbReference>
<dbReference type="SUPFAM" id="SSF54768">
    <property type="entry name" value="dsRNA-binding domain-like"/>
    <property type="match status" value="1"/>
</dbReference>
<comment type="caution">
    <text evidence="6">The sequence shown here is derived from an EMBL/GenBank/DDBJ whole genome shotgun (WGS) entry which is preliminary data.</text>
</comment>
<keyword evidence="4" id="KW-0234">DNA repair</keyword>
<evidence type="ECO:0000256" key="2">
    <source>
        <dbReference type="ARBA" id="ARBA00022763"/>
    </source>
</evidence>
<dbReference type="GO" id="GO:0005634">
    <property type="term" value="C:nucleus"/>
    <property type="evidence" value="ECO:0007669"/>
    <property type="project" value="TreeGrafter"/>
</dbReference>
<accession>A0A9W8CVX8</accession>
<dbReference type="Proteomes" id="UP001143981">
    <property type="component" value="Unassembled WGS sequence"/>
</dbReference>
<dbReference type="OrthoDB" id="206565at2759"/>
<feature type="compositionally biased region" description="Low complexity" evidence="5">
    <location>
        <begin position="242"/>
        <end position="270"/>
    </location>
</feature>
<proteinExistence type="inferred from homology"/>
<dbReference type="PANTHER" id="PTHR12132:SF1">
    <property type="entry name" value="DNA REPAIR PROTEIN RAD52 HOMOLOG"/>
    <property type="match status" value="1"/>
</dbReference>
<evidence type="ECO:0000256" key="1">
    <source>
        <dbReference type="ARBA" id="ARBA00006638"/>
    </source>
</evidence>
<comment type="similarity">
    <text evidence="1">Belongs to the RAD52 family.</text>
</comment>
<keyword evidence="7" id="KW-1185">Reference proteome</keyword>
<dbReference type="GO" id="GO:0000724">
    <property type="term" value="P:double-strand break repair via homologous recombination"/>
    <property type="evidence" value="ECO:0007669"/>
    <property type="project" value="UniProtKB-ARBA"/>
</dbReference>
<evidence type="ECO:0000313" key="7">
    <source>
        <dbReference type="Proteomes" id="UP001143981"/>
    </source>
</evidence>
<organism evidence="6 7">
    <name type="scientific">Coemansia biformis</name>
    <dbReference type="NCBI Taxonomy" id="1286918"/>
    <lineage>
        <taxon>Eukaryota</taxon>
        <taxon>Fungi</taxon>
        <taxon>Fungi incertae sedis</taxon>
        <taxon>Zoopagomycota</taxon>
        <taxon>Kickxellomycotina</taxon>
        <taxon>Kickxellomycetes</taxon>
        <taxon>Kickxellales</taxon>
        <taxon>Kickxellaceae</taxon>
        <taxon>Coemansia</taxon>
    </lineage>
</organism>
<feature type="compositionally biased region" description="Low complexity" evidence="5">
    <location>
        <begin position="304"/>
        <end position="316"/>
    </location>
</feature>
<evidence type="ECO:0000313" key="6">
    <source>
        <dbReference type="EMBL" id="KAJ1726271.1"/>
    </source>
</evidence>
<keyword evidence="2" id="KW-0227">DNA damage</keyword>
<reference evidence="6" key="1">
    <citation type="submission" date="2022-07" db="EMBL/GenBank/DDBJ databases">
        <title>Phylogenomic reconstructions and comparative analyses of Kickxellomycotina fungi.</title>
        <authorList>
            <person name="Reynolds N.K."/>
            <person name="Stajich J.E."/>
            <person name="Barry K."/>
            <person name="Grigoriev I.V."/>
            <person name="Crous P."/>
            <person name="Smith M.E."/>
        </authorList>
    </citation>
    <scope>NUCLEOTIDE SEQUENCE</scope>
    <source>
        <strain evidence="6">BCRC 34381</strain>
    </source>
</reference>
<protein>
    <submittedName>
        <fullName evidence="6">DNA repair protein rad52</fullName>
    </submittedName>
</protein>
<dbReference type="InterPro" id="IPR007232">
    <property type="entry name" value="Rad52_Rad59_Rad22"/>
</dbReference>
<feature type="region of interest" description="Disordered" evidence="5">
    <location>
        <begin position="242"/>
        <end position="350"/>
    </location>
</feature>
<dbReference type="InterPro" id="IPR042525">
    <property type="entry name" value="Rad52_Rad59_Rad22_sf"/>
</dbReference>
<name>A0A9W8CVX8_9FUNG</name>
<dbReference type="EMBL" id="JANBOI010001658">
    <property type="protein sequence ID" value="KAJ1726271.1"/>
    <property type="molecule type" value="Genomic_DNA"/>
</dbReference>
<dbReference type="PANTHER" id="PTHR12132">
    <property type="entry name" value="DNA REPAIR AND RECOMBINATION PROTEIN RAD52, RAD59"/>
    <property type="match status" value="1"/>
</dbReference>
<feature type="compositionally biased region" description="Low complexity" evidence="5">
    <location>
        <begin position="326"/>
        <end position="337"/>
    </location>
</feature>
<dbReference type="InterPro" id="IPR041247">
    <property type="entry name" value="Rad52_fam"/>
</dbReference>
<dbReference type="GO" id="GO:0006312">
    <property type="term" value="P:mitotic recombination"/>
    <property type="evidence" value="ECO:0007669"/>
    <property type="project" value="TreeGrafter"/>
</dbReference>
<keyword evidence="3" id="KW-0233">DNA recombination</keyword>
<sequence>MSQFPQPQARGDPPAAPSEHPFAPEDAQHVQAQLRKKLGPEHISTRQAMGSSRLSYVEGWRIISIANEIFGFDGWRSSIQTLNIDFMDAIDGGRFNIGASCVMRVTLRDGSYREDVGYGIMENAKSKGQALEKVKKEATTDALKRAMRQFGNVLGNCLYDKEYVRNLTHVQKQPRDRISGDALYRYSDLEGHGGVGNQSDNDMDFDLVGLDDTSVFDLVSDLETHRPIIFESPSFSYAAAAAGCPAPGATPSRVAGGARSSDQSAGSAASSGGGGGPTGQSRMASNGHPPSARNLSFHPPTPTPAQQGTPGQGRPRSFADITSFVPASASPGSAAAPTDRQHQQQPPPGP</sequence>
<feature type="region of interest" description="Disordered" evidence="5">
    <location>
        <begin position="1"/>
        <end position="26"/>
    </location>
</feature>